<evidence type="ECO:0008006" key="9">
    <source>
        <dbReference type="Google" id="ProtNLM"/>
    </source>
</evidence>
<feature type="compositionally biased region" description="Basic and acidic residues" evidence="5">
    <location>
        <begin position="107"/>
        <end position="120"/>
    </location>
</feature>
<dbReference type="PANTHER" id="PTHR23423">
    <property type="entry name" value="ORGANIC SOLUTE TRANSPORTER-RELATED"/>
    <property type="match status" value="1"/>
</dbReference>
<evidence type="ECO:0000256" key="3">
    <source>
        <dbReference type="ARBA" id="ARBA00022989"/>
    </source>
</evidence>
<gene>
    <name evidence="7" type="primary">SLC51A</name>
</gene>
<dbReference type="GO" id="GO:0005789">
    <property type="term" value="C:endoplasmic reticulum membrane"/>
    <property type="evidence" value="ECO:0007669"/>
    <property type="project" value="Ensembl"/>
</dbReference>
<evidence type="ECO:0000313" key="7">
    <source>
        <dbReference type="Ensembl" id="ENSMGAP00000031845.1"/>
    </source>
</evidence>
<evidence type="ECO:0000256" key="2">
    <source>
        <dbReference type="ARBA" id="ARBA00022692"/>
    </source>
</evidence>
<evidence type="ECO:0000256" key="4">
    <source>
        <dbReference type="ARBA" id="ARBA00023136"/>
    </source>
</evidence>
<feature type="transmembrane region" description="Helical" evidence="6">
    <location>
        <begin position="313"/>
        <end position="336"/>
    </location>
</feature>
<dbReference type="GO" id="GO:0046982">
    <property type="term" value="F:protein heterodimerization activity"/>
    <property type="evidence" value="ECO:0007669"/>
    <property type="project" value="Ensembl"/>
</dbReference>
<dbReference type="GO" id="GO:0016323">
    <property type="term" value="C:basolateral plasma membrane"/>
    <property type="evidence" value="ECO:0007669"/>
    <property type="project" value="Ensembl"/>
</dbReference>
<dbReference type="Bgee" id="ENSMGAG00000007697">
    <property type="expression patterns" value="Expressed in liver and 8 other cell types or tissues"/>
</dbReference>
<organism evidence="7 8">
    <name type="scientific">Meleagris gallopavo</name>
    <name type="common">Wild turkey</name>
    <dbReference type="NCBI Taxonomy" id="9103"/>
    <lineage>
        <taxon>Eukaryota</taxon>
        <taxon>Metazoa</taxon>
        <taxon>Chordata</taxon>
        <taxon>Craniata</taxon>
        <taxon>Vertebrata</taxon>
        <taxon>Euteleostomi</taxon>
        <taxon>Archelosauria</taxon>
        <taxon>Archosauria</taxon>
        <taxon>Dinosauria</taxon>
        <taxon>Saurischia</taxon>
        <taxon>Theropoda</taxon>
        <taxon>Coelurosauria</taxon>
        <taxon>Aves</taxon>
        <taxon>Neognathae</taxon>
        <taxon>Galloanserae</taxon>
        <taxon>Galliformes</taxon>
        <taxon>Phasianidae</taxon>
        <taxon>Meleagridinae</taxon>
        <taxon>Meleagris</taxon>
    </lineage>
</organism>
<evidence type="ECO:0000256" key="1">
    <source>
        <dbReference type="ARBA" id="ARBA00004141"/>
    </source>
</evidence>
<feature type="transmembrane region" description="Helical" evidence="6">
    <location>
        <begin position="351"/>
        <end position="374"/>
    </location>
</feature>
<dbReference type="GO" id="GO:0015125">
    <property type="term" value="F:bile acid transmembrane transporter activity"/>
    <property type="evidence" value="ECO:0007669"/>
    <property type="project" value="Ensembl"/>
</dbReference>
<sequence>MLKGKESKSSMASRAGAGPHRLDWIPFPGSCGTTICVPLLWQLLYPCYTPWQLQLPVPSARESFGVSITVWPRHFAGLGQHQASPMSAQSWLNLNKTRKPPCGPCPRDSDPAWGQHKETKAVPSSPAAAGTELDRMDPTMELADDPRFPRPLVEMLMRNFSVPAACFYLPPTSQQLLQQLDMVQLSITGLATILTLVSVVIYVEEALYIYRKTSCPIKMKTLCWSSSAPTVVIVFSCFGLWIPRSMMVVEMATTLYFATCFYVMMMVMVEGFGGKEAVLSTLKDVPMVVSTGPCCCCCPCLPRITMSRRKLRLLMLGTFQYVLLKTAAVFLGLVLYTDGNYNPADISAESVALWINTVIGASTLFGLWALGILFRQARLHLKEQNMQAKFTCFQVLLVLTALQPAIFSILANNGNIACSPPFSSKARSQQMNMQLLIPQTFILVVVARMYYRKQDDKPGYQPVSITASSSNTKV</sequence>
<keyword evidence="3 6" id="KW-1133">Transmembrane helix</keyword>
<reference evidence="7" key="3">
    <citation type="submission" date="2025-09" db="UniProtKB">
        <authorList>
            <consortium name="Ensembl"/>
        </authorList>
    </citation>
    <scope>IDENTIFICATION</scope>
</reference>
<comment type="subcellular location">
    <subcellularLocation>
        <location evidence="1">Membrane</location>
        <topology evidence="1">Multi-pass membrane protein</topology>
    </subcellularLocation>
</comment>
<evidence type="ECO:0000256" key="6">
    <source>
        <dbReference type="SAM" id="Phobius"/>
    </source>
</evidence>
<dbReference type="Ensembl" id="ENSMGAT00000024838.1">
    <property type="protein sequence ID" value="ENSMGAP00000031845.1"/>
    <property type="gene ID" value="ENSMGAG00000007697.2"/>
</dbReference>
<reference evidence="7 8" key="1">
    <citation type="journal article" date="2010" name="PLoS Biol.">
        <title>Multi-platform next-generation sequencing of the domestic turkey (Meleagris gallopavo): genome assembly and analysis.</title>
        <authorList>
            <person name="Dalloul R.A."/>
            <person name="Long J.A."/>
            <person name="Zimin A.V."/>
            <person name="Aslam L."/>
            <person name="Beal K."/>
            <person name="Blomberg L.A."/>
            <person name="Bouffard P."/>
            <person name="Burt D.W."/>
            <person name="Crasta O."/>
            <person name="Crooijmans R.P."/>
            <person name="Cooper K."/>
            <person name="Coulombe R.A."/>
            <person name="De S."/>
            <person name="Delany M.E."/>
            <person name="Dodgson J.B."/>
            <person name="Dong J.J."/>
            <person name="Evans C."/>
            <person name="Frederickson K.M."/>
            <person name="Flicek P."/>
            <person name="Florea L."/>
            <person name="Folkerts O."/>
            <person name="Groenen M.A."/>
            <person name="Harkins T.T."/>
            <person name="Herrero J."/>
            <person name="Hoffmann S."/>
            <person name="Megens H.J."/>
            <person name="Jiang A."/>
            <person name="de Jong P."/>
            <person name="Kaiser P."/>
            <person name="Kim H."/>
            <person name="Kim K.W."/>
            <person name="Kim S."/>
            <person name="Langenberger D."/>
            <person name="Lee M.K."/>
            <person name="Lee T."/>
            <person name="Mane S."/>
            <person name="Marcais G."/>
            <person name="Marz M."/>
            <person name="McElroy A.P."/>
            <person name="Modise T."/>
            <person name="Nefedov M."/>
            <person name="Notredame C."/>
            <person name="Paton I.R."/>
            <person name="Payne W.S."/>
            <person name="Pertea G."/>
            <person name="Prickett D."/>
            <person name="Puiu D."/>
            <person name="Qioa D."/>
            <person name="Raineri E."/>
            <person name="Ruffier M."/>
            <person name="Salzberg S.L."/>
            <person name="Schatz M.C."/>
            <person name="Scheuring C."/>
            <person name="Schmidt C.J."/>
            <person name="Schroeder S."/>
            <person name="Searle S.M."/>
            <person name="Smith E.J."/>
            <person name="Smith J."/>
            <person name="Sonstegard T.S."/>
            <person name="Stadler P.F."/>
            <person name="Tafer H."/>
            <person name="Tu Z.J."/>
            <person name="Van Tassell C.P."/>
            <person name="Vilella A.J."/>
            <person name="Williams K.P."/>
            <person name="Yorke J.A."/>
            <person name="Zhang L."/>
            <person name="Zhang H.B."/>
            <person name="Zhang X."/>
            <person name="Zhang Y."/>
            <person name="Reed K.M."/>
        </authorList>
    </citation>
    <scope>NUCLEOTIDE SEQUENCE [LARGE SCALE GENOMIC DNA]</scope>
</reference>
<feature type="region of interest" description="Disordered" evidence="5">
    <location>
        <begin position="101"/>
        <end position="132"/>
    </location>
</feature>
<dbReference type="InterPro" id="IPR005178">
    <property type="entry name" value="Ostalpha/TMEM184C"/>
</dbReference>
<keyword evidence="4 6" id="KW-0472">Membrane</keyword>
<dbReference type="AlphaFoldDB" id="A0A803YJ97"/>
<keyword evidence="8" id="KW-1185">Reference proteome</keyword>
<feature type="transmembrane region" description="Helical" evidence="6">
    <location>
        <begin position="395"/>
        <end position="411"/>
    </location>
</feature>
<dbReference type="Pfam" id="PF03619">
    <property type="entry name" value="Solute_trans_a"/>
    <property type="match status" value="1"/>
</dbReference>
<keyword evidence="2 6" id="KW-0812">Transmembrane</keyword>
<dbReference type="Proteomes" id="UP000001645">
    <property type="component" value="Chromosome 11"/>
</dbReference>
<reference evidence="7" key="2">
    <citation type="submission" date="2025-08" db="UniProtKB">
        <authorList>
            <consortium name="Ensembl"/>
        </authorList>
    </citation>
    <scope>IDENTIFICATION</scope>
</reference>
<evidence type="ECO:0000256" key="5">
    <source>
        <dbReference type="SAM" id="MobiDB-lite"/>
    </source>
</evidence>
<dbReference type="InParanoid" id="A0A803YJ97"/>
<protein>
    <recommendedName>
        <fullName evidence="9">Solute carrier family 51 alpha subunit</fullName>
    </recommendedName>
</protein>
<feature type="transmembrane region" description="Helical" evidence="6">
    <location>
        <begin position="254"/>
        <end position="273"/>
    </location>
</feature>
<dbReference type="GeneTree" id="ENSGT00940000160780"/>
<proteinExistence type="predicted"/>
<name>A0A803YJ97_MELGA</name>
<feature type="transmembrane region" description="Helical" evidence="6">
    <location>
        <begin position="222"/>
        <end position="242"/>
    </location>
</feature>
<dbReference type="SMART" id="SM01417">
    <property type="entry name" value="Solute_trans_a"/>
    <property type="match status" value="1"/>
</dbReference>
<feature type="transmembrane region" description="Helical" evidence="6">
    <location>
        <begin position="431"/>
        <end position="451"/>
    </location>
</feature>
<accession>A0A803YJ97</accession>
<dbReference type="GO" id="GO:0042803">
    <property type="term" value="F:protein homodimerization activity"/>
    <property type="evidence" value="ECO:0007669"/>
    <property type="project" value="Ensembl"/>
</dbReference>
<evidence type="ECO:0000313" key="8">
    <source>
        <dbReference type="Proteomes" id="UP000001645"/>
    </source>
</evidence>
<feature type="transmembrane region" description="Helical" evidence="6">
    <location>
        <begin position="185"/>
        <end position="210"/>
    </location>
</feature>
<dbReference type="GO" id="GO:0032991">
    <property type="term" value="C:protein-containing complex"/>
    <property type="evidence" value="ECO:0007669"/>
    <property type="project" value="Ensembl"/>
</dbReference>